<dbReference type="GO" id="GO:0005525">
    <property type="term" value="F:GTP binding"/>
    <property type="evidence" value="ECO:0007669"/>
    <property type="project" value="UniProtKB-KW"/>
</dbReference>
<evidence type="ECO:0000256" key="3">
    <source>
        <dbReference type="ARBA" id="ARBA00022490"/>
    </source>
</evidence>
<dbReference type="AlphaFoldDB" id="A0A8S4Q313"/>
<name>A0A8S4Q313_OWEFU</name>
<dbReference type="InterPro" id="IPR001054">
    <property type="entry name" value="A/G_cyclase"/>
</dbReference>
<proteinExistence type="inferred from homology"/>
<evidence type="ECO:0000313" key="11">
    <source>
        <dbReference type="Proteomes" id="UP000749559"/>
    </source>
</evidence>
<dbReference type="GO" id="GO:0020037">
    <property type="term" value="F:heme binding"/>
    <property type="evidence" value="ECO:0007669"/>
    <property type="project" value="InterPro"/>
</dbReference>
<accession>A0A8S4Q313</accession>
<dbReference type="SUPFAM" id="SSF55073">
    <property type="entry name" value="Nucleotide cyclase"/>
    <property type="match status" value="1"/>
</dbReference>
<comment type="subcellular location">
    <subcellularLocation>
        <location evidence="1">Cytoplasm</location>
    </subcellularLocation>
</comment>
<evidence type="ECO:0000256" key="5">
    <source>
        <dbReference type="ARBA" id="ARBA00023134"/>
    </source>
</evidence>
<evidence type="ECO:0000259" key="9">
    <source>
        <dbReference type="PROSITE" id="PS50125"/>
    </source>
</evidence>
<dbReference type="PANTHER" id="PTHR45655">
    <property type="entry name" value="GUANYLATE CYCLASE SOLUBLE SUBUNIT BETA-2"/>
    <property type="match status" value="1"/>
</dbReference>
<dbReference type="EMBL" id="CAIIXF020000011">
    <property type="protein sequence ID" value="CAH1800090.1"/>
    <property type="molecule type" value="Genomic_DNA"/>
</dbReference>
<evidence type="ECO:0000256" key="6">
    <source>
        <dbReference type="ARBA" id="ARBA00023239"/>
    </source>
</evidence>
<evidence type="ECO:0000313" key="10">
    <source>
        <dbReference type="EMBL" id="CAH1800090.1"/>
    </source>
</evidence>
<dbReference type="Gene3D" id="3.30.450.260">
    <property type="entry name" value="Haem NO binding associated domain"/>
    <property type="match status" value="1"/>
</dbReference>
<evidence type="ECO:0000256" key="2">
    <source>
        <dbReference type="ARBA" id="ARBA00012202"/>
    </source>
</evidence>
<dbReference type="Gene3D" id="3.90.1520.10">
    <property type="entry name" value="H-NOX domain"/>
    <property type="match status" value="1"/>
</dbReference>
<dbReference type="FunFam" id="3.30.450.260:FF:000002">
    <property type="entry name" value="guanylate cyclase soluble subunit alpha-2"/>
    <property type="match status" value="1"/>
</dbReference>
<dbReference type="GO" id="GO:0019934">
    <property type="term" value="P:cGMP-mediated signaling"/>
    <property type="evidence" value="ECO:0007669"/>
    <property type="project" value="TreeGrafter"/>
</dbReference>
<keyword evidence="3" id="KW-0963">Cytoplasm</keyword>
<dbReference type="OrthoDB" id="6127067at2759"/>
<dbReference type="InterPro" id="IPR029787">
    <property type="entry name" value="Nucleotide_cyclase"/>
</dbReference>
<reference evidence="10" key="1">
    <citation type="submission" date="2022-03" db="EMBL/GenBank/DDBJ databases">
        <authorList>
            <person name="Martin C."/>
        </authorList>
    </citation>
    <scope>NUCLEOTIDE SEQUENCE</scope>
</reference>
<dbReference type="Pfam" id="PF07700">
    <property type="entry name" value="HNOB"/>
    <property type="match status" value="1"/>
</dbReference>
<dbReference type="Proteomes" id="UP000749559">
    <property type="component" value="Unassembled WGS sequence"/>
</dbReference>
<dbReference type="Pfam" id="PF07701">
    <property type="entry name" value="HNOBA"/>
    <property type="match status" value="1"/>
</dbReference>
<dbReference type="SUPFAM" id="SSF111126">
    <property type="entry name" value="Ligand-binding domain in the NO signalling and Golgi transport"/>
    <property type="match status" value="1"/>
</dbReference>
<dbReference type="Gene3D" id="6.10.250.780">
    <property type="match status" value="1"/>
</dbReference>
<dbReference type="CDD" id="cd07302">
    <property type="entry name" value="CHD"/>
    <property type="match status" value="1"/>
</dbReference>
<feature type="non-terminal residue" evidence="10">
    <location>
        <position position="675"/>
    </location>
</feature>
<dbReference type="InterPro" id="IPR011645">
    <property type="entry name" value="HNOB_dom_associated"/>
</dbReference>
<keyword evidence="5" id="KW-0342">GTP-binding</keyword>
<feature type="domain" description="Guanylate cyclase" evidence="9">
    <location>
        <begin position="427"/>
        <end position="554"/>
    </location>
</feature>
<dbReference type="GO" id="GO:0004383">
    <property type="term" value="F:guanylate cyclase activity"/>
    <property type="evidence" value="ECO:0007669"/>
    <property type="project" value="UniProtKB-EC"/>
</dbReference>
<keyword evidence="6 8" id="KW-0456">Lyase</keyword>
<dbReference type="GO" id="GO:0008074">
    <property type="term" value="C:guanylate cyclase complex, soluble"/>
    <property type="evidence" value="ECO:0007669"/>
    <property type="project" value="TreeGrafter"/>
</dbReference>
<gene>
    <name evidence="10" type="ORF">OFUS_LOCUS24022</name>
</gene>
<keyword evidence="11" id="KW-1185">Reference proteome</keyword>
<evidence type="ECO:0000256" key="1">
    <source>
        <dbReference type="ARBA" id="ARBA00004496"/>
    </source>
</evidence>
<dbReference type="GO" id="GO:0070482">
    <property type="term" value="P:response to oxygen levels"/>
    <property type="evidence" value="ECO:0007669"/>
    <property type="project" value="TreeGrafter"/>
</dbReference>
<dbReference type="Pfam" id="PF00211">
    <property type="entry name" value="Guanylate_cyc"/>
    <property type="match status" value="1"/>
</dbReference>
<dbReference type="InterPro" id="IPR024096">
    <property type="entry name" value="NO_sig/Golgi_transp_ligand-bd"/>
</dbReference>
<keyword evidence="7" id="KW-0141">cGMP biosynthesis</keyword>
<dbReference type="InterPro" id="IPR042463">
    <property type="entry name" value="HNOB_dom_associated_sf"/>
</dbReference>
<organism evidence="10 11">
    <name type="scientific">Owenia fusiformis</name>
    <name type="common">Polychaete worm</name>
    <dbReference type="NCBI Taxonomy" id="6347"/>
    <lineage>
        <taxon>Eukaryota</taxon>
        <taxon>Metazoa</taxon>
        <taxon>Spiralia</taxon>
        <taxon>Lophotrochozoa</taxon>
        <taxon>Annelida</taxon>
        <taxon>Polychaeta</taxon>
        <taxon>Sedentaria</taxon>
        <taxon>Canalipalpata</taxon>
        <taxon>Sabellida</taxon>
        <taxon>Oweniida</taxon>
        <taxon>Oweniidae</taxon>
        <taxon>Owenia</taxon>
    </lineage>
</organism>
<dbReference type="InterPro" id="IPR011644">
    <property type="entry name" value="Heme_NO-bd"/>
</dbReference>
<protein>
    <recommendedName>
        <fullName evidence="2">guanylate cyclase</fullName>
        <ecNumber evidence="2">4.6.1.2</ecNumber>
    </recommendedName>
</protein>
<dbReference type="InterPro" id="IPR018297">
    <property type="entry name" value="A/G_cyclase_CS"/>
</dbReference>
<dbReference type="Gene3D" id="3.30.70.1230">
    <property type="entry name" value="Nucleotide cyclase"/>
    <property type="match status" value="1"/>
</dbReference>
<evidence type="ECO:0000256" key="8">
    <source>
        <dbReference type="RuleBase" id="RU000405"/>
    </source>
</evidence>
<keyword evidence="4" id="KW-0547">Nucleotide-binding</keyword>
<comment type="similarity">
    <text evidence="8">Belongs to the adenylyl cyclase class-4/guanylyl cyclase family.</text>
</comment>
<dbReference type="PROSITE" id="PS50125">
    <property type="entry name" value="GUANYLATE_CYCLASE_2"/>
    <property type="match status" value="1"/>
</dbReference>
<dbReference type="PROSITE" id="PS00452">
    <property type="entry name" value="GUANYLATE_CYCLASE_1"/>
    <property type="match status" value="1"/>
</dbReference>
<comment type="caution">
    <text evidence="10">The sequence shown here is derived from an EMBL/GenBank/DDBJ whole genome shotgun (WGS) entry which is preliminary data.</text>
</comment>
<dbReference type="FunFam" id="3.30.70.1230:FF:000007">
    <property type="entry name" value="Guanylate cyclase soluble subunit alpha-3"/>
    <property type="match status" value="1"/>
</dbReference>
<dbReference type="PANTHER" id="PTHR45655:SF13">
    <property type="entry name" value="SOLUBLE GUANYLATE CYCLASE GCY-32-RELATED"/>
    <property type="match status" value="1"/>
</dbReference>
<dbReference type="InterPro" id="IPR038158">
    <property type="entry name" value="H-NOX_domain_sf"/>
</dbReference>
<dbReference type="EC" id="4.6.1.2" evidence="2"/>
<evidence type="ECO:0000256" key="4">
    <source>
        <dbReference type="ARBA" id="ARBA00022741"/>
    </source>
</evidence>
<evidence type="ECO:0000256" key="7">
    <source>
        <dbReference type="ARBA" id="ARBA00023293"/>
    </source>
</evidence>
<sequence length="675" mass="76560">YGKIHTVLRQLVLDQYGKEIWEEVRAKAQCQEGVHFMVFKAYDDQILWNLIQAICDVLDVQWNHVCNSFGEYFVEFCLENGYGDMLHTLGEDFYHFVNNLDALHRMLSMTYTDMKTPSFRLDIKSSTFRSEVKKGRLILHYYTTRVGKQLQHLVIGLLRAVGKMLFNVTVMTTLLETTNELISLTSEELIEHNVFEIEILENDAKIDNLRNSTSSAVNVRGLECNLVGVSDFCQILPYHIVFDENLEIKQYGKNVAKILPFGSEQSIRLDDLFQLKHPKMPLTMTHLKSQINATFFLEPKVTNLNHRSHIALRGQMSWLESTDLMVFLASPKILSIDEMREKRLFISDIPLYDVTRDLILINQQRSAEREVSKHLDEATAQLKLLAHELEAEKRKTNALLYEMLPRKVADQLREGKKVEAEKFSEVTILFSDIVSFTDIAAGSHPMEVLQMLNCLYSKFDHLTSIHDVYKVETIGDAYMVVAGIQREGETSIKVANMALAMMQECHTVSSPVTGKPLQIRIGFHTGPVVAGVVGDKMPRYCLFGDSVNTASRMESNSLPGHIHISPQSHQVLSDSCKSCKFKSRGMINIKGKGDMETFFLLGIGDTSIESNMDYIENNVDVELKVKSATTEEENGDVKSNSKNNLRIIQDVRDVTASGHGGEVVKQQESRLCCIV</sequence>
<dbReference type="SMART" id="SM00044">
    <property type="entry name" value="CYCc"/>
    <property type="match status" value="1"/>
</dbReference>